<evidence type="ECO:0000256" key="2">
    <source>
        <dbReference type="ARBA" id="ARBA00022801"/>
    </source>
</evidence>
<evidence type="ECO:0000256" key="3">
    <source>
        <dbReference type="RuleBase" id="RU361235"/>
    </source>
</evidence>
<protein>
    <recommendedName>
        <fullName evidence="3">Carboxylic ester hydrolase</fullName>
        <ecNumber evidence="3">3.1.1.-</ecNumber>
    </recommendedName>
</protein>
<dbReference type="EC" id="3.1.1.-" evidence="3"/>
<dbReference type="PROSITE" id="PS00122">
    <property type="entry name" value="CARBOXYLESTERASE_B_1"/>
    <property type="match status" value="1"/>
</dbReference>
<dbReference type="InterPro" id="IPR019819">
    <property type="entry name" value="Carboxylesterase_B_CS"/>
</dbReference>
<evidence type="ECO:0000259" key="4">
    <source>
        <dbReference type="Pfam" id="PF00135"/>
    </source>
</evidence>
<feature type="domain" description="Carboxylesterase type B" evidence="4">
    <location>
        <begin position="32"/>
        <end position="364"/>
    </location>
</feature>
<sequence length="497" mass="53803">MGILKSSIFAVFQLSILSLGHPTNPPGHSDLLVQTPLFSVQGVPWPNNTDVRFFGNIPYAEPPVGTARWRPPITKLPSNETVNGSWFGPSCIQYNSGSKTVYTEYLSGFLLTPGQEQSEDCLTLNVWTPKAVGKGEKLPVMIWIHGGGFTSGGAASPYKYGDRLAKDQNVVVVAMNYRLNIFGYPNAASLDGRNLNPGLLDQRKAVEWVYTNINAFGGDNERMILFGQSAGGMAVDKYTYAYPTDPIVRGFIVQSGAATGGSFLDPTGSNFTYVASQVGCSQTDKDEQFACMQGVDAMIIIDVYNKYNASANGGQSLSFQPGPDNQTSFANYPDLQARGLFARVPTVYQQVDNEGSSLVAYVPSGPNQTAVDAFTRSISTCPQAKAALARKTFGVPVWRTRYFGEWPNMNPLPWLGAFHSSDIPMVFGTSDLRGPGTDAERVVSAYMQSAFAAFARDPESGLDWPKYDPAGETLVELALDNSTEVQFAKGDSFDGLC</sequence>
<keyword evidence="3" id="KW-0732">Signal</keyword>
<dbReference type="PROSITE" id="PS00941">
    <property type="entry name" value="CARBOXYLESTERASE_B_2"/>
    <property type="match status" value="1"/>
</dbReference>
<dbReference type="AlphaFoldDB" id="A0A6A6RUD5"/>
<dbReference type="InterPro" id="IPR050654">
    <property type="entry name" value="AChE-related_enzymes"/>
</dbReference>
<keyword evidence="6" id="KW-1185">Reference proteome</keyword>
<organism evidence="5 6">
    <name type="scientific">Massarina eburnea CBS 473.64</name>
    <dbReference type="NCBI Taxonomy" id="1395130"/>
    <lineage>
        <taxon>Eukaryota</taxon>
        <taxon>Fungi</taxon>
        <taxon>Dikarya</taxon>
        <taxon>Ascomycota</taxon>
        <taxon>Pezizomycotina</taxon>
        <taxon>Dothideomycetes</taxon>
        <taxon>Pleosporomycetidae</taxon>
        <taxon>Pleosporales</taxon>
        <taxon>Massarineae</taxon>
        <taxon>Massarinaceae</taxon>
        <taxon>Massarina</taxon>
    </lineage>
</organism>
<name>A0A6A6RUD5_9PLEO</name>
<accession>A0A6A6RUD5</accession>
<dbReference type="OrthoDB" id="408631at2759"/>
<dbReference type="GO" id="GO:0052689">
    <property type="term" value="F:carboxylic ester hydrolase activity"/>
    <property type="evidence" value="ECO:0007669"/>
    <property type="project" value="TreeGrafter"/>
</dbReference>
<dbReference type="SUPFAM" id="SSF53474">
    <property type="entry name" value="alpha/beta-Hydrolases"/>
    <property type="match status" value="1"/>
</dbReference>
<feature type="chain" id="PRO_5025713612" description="Carboxylic ester hydrolase" evidence="3">
    <location>
        <begin position="23"/>
        <end position="497"/>
    </location>
</feature>
<dbReference type="Proteomes" id="UP000799753">
    <property type="component" value="Unassembled WGS sequence"/>
</dbReference>
<dbReference type="PANTHER" id="PTHR43918">
    <property type="entry name" value="ACETYLCHOLINESTERASE"/>
    <property type="match status" value="1"/>
</dbReference>
<dbReference type="Pfam" id="PF00135">
    <property type="entry name" value="COesterase"/>
    <property type="match status" value="1"/>
</dbReference>
<gene>
    <name evidence="5" type="ORF">P280DRAFT_404322</name>
</gene>
<reference evidence="5" key="1">
    <citation type="journal article" date="2020" name="Stud. Mycol.">
        <title>101 Dothideomycetes genomes: a test case for predicting lifestyles and emergence of pathogens.</title>
        <authorList>
            <person name="Haridas S."/>
            <person name="Albert R."/>
            <person name="Binder M."/>
            <person name="Bloem J."/>
            <person name="Labutti K."/>
            <person name="Salamov A."/>
            <person name="Andreopoulos B."/>
            <person name="Baker S."/>
            <person name="Barry K."/>
            <person name="Bills G."/>
            <person name="Bluhm B."/>
            <person name="Cannon C."/>
            <person name="Castanera R."/>
            <person name="Culley D."/>
            <person name="Daum C."/>
            <person name="Ezra D."/>
            <person name="Gonzalez J."/>
            <person name="Henrissat B."/>
            <person name="Kuo A."/>
            <person name="Liang C."/>
            <person name="Lipzen A."/>
            <person name="Lutzoni F."/>
            <person name="Magnuson J."/>
            <person name="Mondo S."/>
            <person name="Nolan M."/>
            <person name="Ohm R."/>
            <person name="Pangilinan J."/>
            <person name="Park H.-J."/>
            <person name="Ramirez L."/>
            <person name="Alfaro M."/>
            <person name="Sun H."/>
            <person name="Tritt A."/>
            <person name="Yoshinaga Y."/>
            <person name="Zwiers L.-H."/>
            <person name="Turgeon B."/>
            <person name="Goodwin S."/>
            <person name="Spatafora J."/>
            <person name="Crous P."/>
            <person name="Grigoriev I."/>
        </authorList>
    </citation>
    <scope>NUCLEOTIDE SEQUENCE</scope>
    <source>
        <strain evidence="5">CBS 473.64</strain>
    </source>
</reference>
<evidence type="ECO:0000256" key="1">
    <source>
        <dbReference type="ARBA" id="ARBA00005964"/>
    </source>
</evidence>
<evidence type="ECO:0000313" key="6">
    <source>
        <dbReference type="Proteomes" id="UP000799753"/>
    </source>
</evidence>
<dbReference type="InterPro" id="IPR002018">
    <property type="entry name" value="CarbesteraseB"/>
</dbReference>
<keyword evidence="2 3" id="KW-0378">Hydrolase</keyword>
<comment type="similarity">
    <text evidence="1 3">Belongs to the type-B carboxylesterase/lipase family.</text>
</comment>
<dbReference type="Gene3D" id="3.40.50.1820">
    <property type="entry name" value="alpha/beta hydrolase"/>
    <property type="match status" value="2"/>
</dbReference>
<dbReference type="InterPro" id="IPR029058">
    <property type="entry name" value="AB_hydrolase_fold"/>
</dbReference>
<dbReference type="EMBL" id="MU006789">
    <property type="protein sequence ID" value="KAF2638735.1"/>
    <property type="molecule type" value="Genomic_DNA"/>
</dbReference>
<dbReference type="PANTHER" id="PTHR43918:SF4">
    <property type="entry name" value="CARBOXYLIC ESTER HYDROLASE"/>
    <property type="match status" value="1"/>
</dbReference>
<proteinExistence type="inferred from homology"/>
<feature type="signal peptide" evidence="3">
    <location>
        <begin position="1"/>
        <end position="22"/>
    </location>
</feature>
<dbReference type="InterPro" id="IPR019826">
    <property type="entry name" value="Carboxylesterase_B_AS"/>
</dbReference>
<evidence type="ECO:0000313" key="5">
    <source>
        <dbReference type="EMBL" id="KAF2638735.1"/>
    </source>
</evidence>